<gene>
    <name evidence="1" type="ORF">CAEBREN_20191</name>
</gene>
<evidence type="ECO:0000313" key="1">
    <source>
        <dbReference type="EMBL" id="EGT50803.1"/>
    </source>
</evidence>
<evidence type="ECO:0000313" key="2">
    <source>
        <dbReference type="Proteomes" id="UP000008068"/>
    </source>
</evidence>
<organism evidence="2">
    <name type="scientific">Caenorhabditis brenneri</name>
    <name type="common">Nematode worm</name>
    <dbReference type="NCBI Taxonomy" id="135651"/>
    <lineage>
        <taxon>Eukaryota</taxon>
        <taxon>Metazoa</taxon>
        <taxon>Ecdysozoa</taxon>
        <taxon>Nematoda</taxon>
        <taxon>Chromadorea</taxon>
        <taxon>Rhabditida</taxon>
        <taxon>Rhabditina</taxon>
        <taxon>Rhabditomorpha</taxon>
        <taxon>Rhabditoidea</taxon>
        <taxon>Rhabditidae</taxon>
        <taxon>Peloderinae</taxon>
        <taxon>Caenorhabditis</taxon>
    </lineage>
</organism>
<dbReference type="InterPro" id="IPR036085">
    <property type="entry name" value="PAZ_dom_sf"/>
</dbReference>
<dbReference type="Proteomes" id="UP000008068">
    <property type="component" value="Unassembled WGS sequence"/>
</dbReference>
<accession>G0N2L7</accession>
<dbReference type="EMBL" id="GL379830">
    <property type="protein sequence ID" value="EGT50803.1"/>
    <property type="molecule type" value="Genomic_DNA"/>
</dbReference>
<name>G0N2L7_CAEBE</name>
<dbReference type="eggNOG" id="ENOG502TKJA">
    <property type="taxonomic scope" value="Eukaryota"/>
</dbReference>
<sequence>MSSYSCEEPQILSDFIKGHMPSNWQTWRTEVINCWMARLGRQQVGFVHRPGTEKGVLKLHPFRPDQVAFFWEEEDIWLTSTEYYQLRYGRLVADGDWMVEVLGDRRGELFPLDMVKIY</sequence>
<dbReference type="HOGENOM" id="CLU_2123253_0_0_1"/>
<dbReference type="InParanoid" id="G0N2L7"/>
<dbReference type="AlphaFoldDB" id="G0N2L7"/>
<dbReference type="SUPFAM" id="SSF101690">
    <property type="entry name" value="PAZ domain"/>
    <property type="match status" value="1"/>
</dbReference>
<reference evidence="2" key="1">
    <citation type="submission" date="2011-07" db="EMBL/GenBank/DDBJ databases">
        <authorList>
            <consortium name="Caenorhabditis brenneri Sequencing and Analysis Consortium"/>
            <person name="Wilson R.K."/>
        </authorList>
    </citation>
    <scope>NUCLEOTIDE SEQUENCE [LARGE SCALE GENOMIC DNA]</scope>
    <source>
        <strain evidence="2">PB2801</strain>
    </source>
</reference>
<protein>
    <submittedName>
        <fullName evidence="1">Uncharacterized protein</fullName>
    </submittedName>
</protein>
<keyword evidence="2" id="KW-1185">Reference proteome</keyword>
<proteinExistence type="predicted"/>